<name>A0A1H6JWG7_9GAMM</name>
<dbReference type="SUPFAM" id="SSF47384">
    <property type="entry name" value="Homodimeric domain of signal transducing histidine kinase"/>
    <property type="match status" value="1"/>
</dbReference>
<evidence type="ECO:0000256" key="7">
    <source>
        <dbReference type="ARBA" id="ARBA00022741"/>
    </source>
</evidence>
<dbReference type="InterPro" id="IPR036890">
    <property type="entry name" value="HATPase_C_sf"/>
</dbReference>
<dbReference type="PROSITE" id="PS50109">
    <property type="entry name" value="HIS_KIN"/>
    <property type="match status" value="1"/>
</dbReference>
<dbReference type="Proteomes" id="UP000199371">
    <property type="component" value="Unassembled WGS sequence"/>
</dbReference>
<keyword evidence="10" id="KW-1133">Transmembrane helix</keyword>
<evidence type="ECO:0000256" key="5">
    <source>
        <dbReference type="ARBA" id="ARBA00022553"/>
    </source>
</evidence>
<dbReference type="InterPro" id="IPR005467">
    <property type="entry name" value="His_kinase_dom"/>
</dbReference>
<dbReference type="PANTHER" id="PTHR44936">
    <property type="entry name" value="SENSOR PROTEIN CREC"/>
    <property type="match status" value="1"/>
</dbReference>
<evidence type="ECO:0000256" key="4">
    <source>
        <dbReference type="ARBA" id="ARBA00022475"/>
    </source>
</evidence>
<dbReference type="InterPro" id="IPR004358">
    <property type="entry name" value="Sig_transdc_His_kin-like_C"/>
</dbReference>
<dbReference type="Pfam" id="PF02518">
    <property type="entry name" value="HATPase_c"/>
    <property type="match status" value="1"/>
</dbReference>
<dbReference type="STRING" id="173990.SAMN05660691_00537"/>
<keyword evidence="4" id="KW-1003">Cell membrane</keyword>
<sequence>MQRLFWHFYLFLFLVLLGIGWAVEQLWQQWQPDTAPPWLNSYTQLLQQQLQQPAIQWQSHISLPYTELSPDSISWLPEEQQLLQQGDIVTLFEADSVYFYYQQAGQLWRLGPLPLIQQEGATWFTLLFFVLLAVAVALWLWPVARDIRTLQLSLKQFAGNSDSTIAVPAHSFIAPIAQSFRQMSLQIRDLLNLQREMTHAVSHELRTPIARLNFALEMATQLPEDERRLMCEDVRELQQLVDEILDYARLETGQLPLQLQQINLTELIANLNEKLSPIPGAAINLTMPQQALLFGDGHYLERALQNVLVNAKKYARQRITLTLQQRQNYWHIDVEDDGPGIPQAMREEILKPFFRLEASRNKQGGGFGLGLAIVQRIMQWHQGSISVSESATLGGARFCLRLPVRQATPLNA</sequence>
<protein>
    <recommendedName>
        <fullName evidence="3">histidine kinase</fullName>
        <ecNumber evidence="3">2.7.13.3</ecNumber>
    </recommendedName>
</protein>
<dbReference type="Gene3D" id="3.30.565.10">
    <property type="entry name" value="Histidine kinase-like ATPase, C-terminal domain"/>
    <property type="match status" value="1"/>
</dbReference>
<dbReference type="PRINTS" id="PR00344">
    <property type="entry name" value="BCTRLSENSOR"/>
</dbReference>
<dbReference type="InterPro" id="IPR003661">
    <property type="entry name" value="HisK_dim/P_dom"/>
</dbReference>
<dbReference type="GO" id="GO:0005886">
    <property type="term" value="C:plasma membrane"/>
    <property type="evidence" value="ECO:0007669"/>
    <property type="project" value="UniProtKB-SubCell"/>
</dbReference>
<keyword evidence="10" id="KW-0472">Membrane</keyword>
<dbReference type="CDD" id="cd00082">
    <property type="entry name" value="HisKA"/>
    <property type="match status" value="1"/>
</dbReference>
<dbReference type="Pfam" id="PF00512">
    <property type="entry name" value="HisKA"/>
    <property type="match status" value="1"/>
</dbReference>
<reference evidence="13" key="1">
    <citation type="submission" date="2016-10" db="EMBL/GenBank/DDBJ databases">
        <authorList>
            <person name="Varghese N."/>
            <person name="Submissions S."/>
        </authorList>
    </citation>
    <scope>NUCLEOTIDE SEQUENCE [LARGE SCALE GENOMIC DNA]</scope>
    <source>
        <strain evidence="13">DSM 17616</strain>
    </source>
</reference>
<dbReference type="SUPFAM" id="SSF55874">
    <property type="entry name" value="ATPase domain of HSP90 chaperone/DNA topoisomerase II/histidine kinase"/>
    <property type="match status" value="1"/>
</dbReference>
<keyword evidence="9" id="KW-0067">ATP-binding</keyword>
<keyword evidence="13" id="KW-1185">Reference proteome</keyword>
<dbReference type="EC" id="2.7.13.3" evidence="3"/>
<dbReference type="RefSeq" id="WP_092789963.1">
    <property type="nucleotide sequence ID" value="NZ_DASWWU010000009.1"/>
</dbReference>
<dbReference type="EMBL" id="FNXF01000002">
    <property type="protein sequence ID" value="SEH63653.1"/>
    <property type="molecule type" value="Genomic_DNA"/>
</dbReference>
<evidence type="ECO:0000256" key="9">
    <source>
        <dbReference type="ARBA" id="ARBA00022840"/>
    </source>
</evidence>
<dbReference type="AlphaFoldDB" id="A0A1H6JWG7"/>
<keyword evidence="6" id="KW-0808">Transferase</keyword>
<dbReference type="InterPro" id="IPR050980">
    <property type="entry name" value="2C_sensor_his_kinase"/>
</dbReference>
<comment type="subcellular location">
    <subcellularLocation>
        <location evidence="2">Cell membrane</location>
        <topology evidence="2">Multi-pass membrane protein</topology>
    </subcellularLocation>
</comment>
<evidence type="ECO:0000256" key="3">
    <source>
        <dbReference type="ARBA" id="ARBA00012438"/>
    </source>
</evidence>
<dbReference type="InterPro" id="IPR003594">
    <property type="entry name" value="HATPase_dom"/>
</dbReference>
<evidence type="ECO:0000313" key="12">
    <source>
        <dbReference type="EMBL" id="SEH63653.1"/>
    </source>
</evidence>
<proteinExistence type="predicted"/>
<evidence type="ECO:0000256" key="6">
    <source>
        <dbReference type="ARBA" id="ARBA00022679"/>
    </source>
</evidence>
<evidence type="ECO:0000259" key="11">
    <source>
        <dbReference type="PROSITE" id="PS50109"/>
    </source>
</evidence>
<keyword evidence="5" id="KW-0597">Phosphoprotein</keyword>
<dbReference type="PANTHER" id="PTHR44936:SF10">
    <property type="entry name" value="SENSOR PROTEIN RSTB"/>
    <property type="match status" value="1"/>
</dbReference>
<dbReference type="Gene3D" id="1.10.287.130">
    <property type="match status" value="1"/>
</dbReference>
<organism evidence="12 13">
    <name type="scientific">Rheinheimera pacifica</name>
    <dbReference type="NCBI Taxonomy" id="173990"/>
    <lineage>
        <taxon>Bacteria</taxon>
        <taxon>Pseudomonadati</taxon>
        <taxon>Pseudomonadota</taxon>
        <taxon>Gammaproteobacteria</taxon>
        <taxon>Chromatiales</taxon>
        <taxon>Chromatiaceae</taxon>
        <taxon>Rheinheimera</taxon>
    </lineage>
</organism>
<evidence type="ECO:0000256" key="8">
    <source>
        <dbReference type="ARBA" id="ARBA00022777"/>
    </source>
</evidence>
<dbReference type="GO" id="GO:0000155">
    <property type="term" value="F:phosphorelay sensor kinase activity"/>
    <property type="evidence" value="ECO:0007669"/>
    <property type="project" value="InterPro"/>
</dbReference>
<feature type="transmembrane region" description="Helical" evidence="10">
    <location>
        <begin position="121"/>
        <end position="141"/>
    </location>
</feature>
<evidence type="ECO:0000256" key="2">
    <source>
        <dbReference type="ARBA" id="ARBA00004651"/>
    </source>
</evidence>
<evidence type="ECO:0000256" key="1">
    <source>
        <dbReference type="ARBA" id="ARBA00000085"/>
    </source>
</evidence>
<dbReference type="SMART" id="SM00388">
    <property type="entry name" value="HisKA"/>
    <property type="match status" value="1"/>
</dbReference>
<dbReference type="GO" id="GO:0005524">
    <property type="term" value="F:ATP binding"/>
    <property type="evidence" value="ECO:0007669"/>
    <property type="project" value="UniProtKB-KW"/>
</dbReference>
<accession>A0A1H6JWG7</accession>
<feature type="domain" description="Histidine kinase" evidence="11">
    <location>
        <begin position="200"/>
        <end position="406"/>
    </location>
</feature>
<dbReference type="SMART" id="SM00387">
    <property type="entry name" value="HATPase_c"/>
    <property type="match status" value="1"/>
</dbReference>
<keyword evidence="10" id="KW-0812">Transmembrane</keyword>
<evidence type="ECO:0000256" key="10">
    <source>
        <dbReference type="SAM" id="Phobius"/>
    </source>
</evidence>
<dbReference type="OrthoDB" id="9804645at2"/>
<evidence type="ECO:0000313" key="13">
    <source>
        <dbReference type="Proteomes" id="UP000199371"/>
    </source>
</evidence>
<comment type="catalytic activity">
    <reaction evidence="1">
        <text>ATP + protein L-histidine = ADP + protein N-phospho-L-histidine.</text>
        <dbReference type="EC" id="2.7.13.3"/>
    </reaction>
</comment>
<dbReference type="InterPro" id="IPR036097">
    <property type="entry name" value="HisK_dim/P_sf"/>
</dbReference>
<keyword evidence="8 12" id="KW-0418">Kinase</keyword>
<gene>
    <name evidence="12" type="ORF">SAMN05660691_00537</name>
</gene>
<keyword evidence="7" id="KW-0547">Nucleotide-binding</keyword>